<name>A0ABS5PMV7_9FIRM</name>
<sequence>MGTIQYERFINDQTIPYHELLANYAAMANTVDDSGMVKRLFFVELDALGENTAVHERLCEAFQRNGERAFESSVCALVVYAQSIDYTKTFIKKFIYTVNRMGGSFIGHPAVEILPGLVNFKTRSTAENCTLEAACEGQLRRLTQRLGDYQMLQKKTLKLLALHAGQVDMSTTLRLWHAIRQQLTAQMGDRLIIDELHVDEGKIYDCYGCPYETCLYFAKEKRCFYGGIVVEDLFPALEAADVVLWVCPNYNDSISAKLMAVINRMTALYRNMSFYDKYLAAVIVSANSGNDAVAGQLIGALNVNKGFRLWPQFAFTLLANHPNDLAKYDDLSQRIESYVDIMHGNMYKNMTKT</sequence>
<evidence type="ECO:0000313" key="2">
    <source>
        <dbReference type="EMBL" id="MBS7525696.1"/>
    </source>
</evidence>
<evidence type="ECO:0000313" key="3">
    <source>
        <dbReference type="Proteomes" id="UP000746471"/>
    </source>
</evidence>
<comment type="caution">
    <text evidence="2">The sequence shown here is derived from an EMBL/GenBank/DDBJ whole genome shotgun (WGS) entry which is preliminary data.</text>
</comment>
<dbReference type="InterPro" id="IPR029039">
    <property type="entry name" value="Flavoprotein-like_sf"/>
</dbReference>
<gene>
    <name evidence="2" type="ORF">KHM83_03290</name>
</gene>
<accession>A0ABS5PMV7</accession>
<organism evidence="2 3">
    <name type="scientific">Fusibacter paucivorans</name>
    <dbReference type="NCBI Taxonomy" id="76009"/>
    <lineage>
        <taxon>Bacteria</taxon>
        <taxon>Bacillati</taxon>
        <taxon>Bacillota</taxon>
        <taxon>Clostridia</taxon>
        <taxon>Eubacteriales</taxon>
        <taxon>Eubacteriales Family XII. Incertae Sedis</taxon>
        <taxon>Fusibacter</taxon>
    </lineage>
</organism>
<evidence type="ECO:0000259" key="1">
    <source>
        <dbReference type="Pfam" id="PF03358"/>
    </source>
</evidence>
<dbReference type="Pfam" id="PF03358">
    <property type="entry name" value="FMN_red"/>
    <property type="match status" value="1"/>
</dbReference>
<protein>
    <submittedName>
        <fullName evidence="2">NAD(P)H-dependent oxidoreductase</fullName>
    </submittedName>
</protein>
<dbReference type="InterPro" id="IPR005025">
    <property type="entry name" value="FMN_Rdtase-like_dom"/>
</dbReference>
<dbReference type="Gene3D" id="3.40.50.360">
    <property type="match status" value="1"/>
</dbReference>
<feature type="domain" description="NADPH-dependent FMN reductase-like" evidence="1">
    <location>
        <begin position="158"/>
        <end position="309"/>
    </location>
</feature>
<dbReference type="RefSeq" id="WP_213235482.1">
    <property type="nucleotide sequence ID" value="NZ_JAHBCL010000004.1"/>
</dbReference>
<dbReference type="Proteomes" id="UP000746471">
    <property type="component" value="Unassembled WGS sequence"/>
</dbReference>
<dbReference type="EMBL" id="JAHBCL010000004">
    <property type="protein sequence ID" value="MBS7525696.1"/>
    <property type="molecule type" value="Genomic_DNA"/>
</dbReference>
<dbReference type="SUPFAM" id="SSF52218">
    <property type="entry name" value="Flavoproteins"/>
    <property type="match status" value="1"/>
</dbReference>
<reference evidence="2 3" key="1">
    <citation type="submission" date="2021-05" db="EMBL/GenBank/DDBJ databases">
        <title>Fusibacter ferrireducens sp. nov., an anaerobic, sulfur- and Fe-reducing bacterium isolated from the mangrove sediment.</title>
        <authorList>
            <person name="Qiu D."/>
        </authorList>
    </citation>
    <scope>NUCLEOTIDE SEQUENCE [LARGE SCALE GENOMIC DNA]</scope>
    <source>
        <strain evidence="2 3">DSM 12116</strain>
    </source>
</reference>
<proteinExistence type="predicted"/>
<keyword evidence="3" id="KW-1185">Reference proteome</keyword>